<gene>
    <name evidence="3" type="ORF">JIG36_33750</name>
</gene>
<feature type="compositionally biased region" description="Basic and acidic residues" evidence="1">
    <location>
        <begin position="222"/>
        <end position="231"/>
    </location>
</feature>
<dbReference type="Proteomes" id="UP000632138">
    <property type="component" value="Unassembled WGS sequence"/>
</dbReference>
<keyword evidence="4" id="KW-1185">Reference proteome</keyword>
<comment type="caution">
    <text evidence="3">The sequence shown here is derived from an EMBL/GenBank/DDBJ whole genome shotgun (WGS) entry which is preliminary data.</text>
</comment>
<feature type="region of interest" description="Disordered" evidence="1">
    <location>
        <begin position="136"/>
        <end position="231"/>
    </location>
</feature>
<feature type="transmembrane region" description="Helical" evidence="2">
    <location>
        <begin position="78"/>
        <end position="101"/>
    </location>
</feature>
<dbReference type="InterPro" id="IPR021235">
    <property type="entry name" value="DUF2637"/>
</dbReference>
<keyword evidence="2" id="KW-0812">Transmembrane</keyword>
<dbReference type="EMBL" id="JAENHP010000015">
    <property type="protein sequence ID" value="MBM2620485.1"/>
    <property type="molecule type" value="Genomic_DNA"/>
</dbReference>
<sequence length="231" mass="24583">MASESTIRQRDWWVIVGMAVAAISAAVASFAGLRGLAEVAGWPDRLAWLLPVTIDAYAMTSARVWLAGTLGTRRARGFARANAIGAIVTSILGNAGYHLIAAGIVSVSWPVVVFVGAVPAAVLGLTAHLHALTTAAEPSADEPAAPANDPQSRTQVRTERPRRRTEAELLQAARRADARHRAEHHGRPISRDGLRSALHIAGPKATELRRRLADEATAPVNNDRKEASARP</sequence>
<organism evidence="3 4">
    <name type="scientific">Paractinoplanes ovalisporus</name>
    <dbReference type="NCBI Taxonomy" id="2810368"/>
    <lineage>
        <taxon>Bacteria</taxon>
        <taxon>Bacillati</taxon>
        <taxon>Actinomycetota</taxon>
        <taxon>Actinomycetes</taxon>
        <taxon>Micromonosporales</taxon>
        <taxon>Micromonosporaceae</taxon>
        <taxon>Paractinoplanes</taxon>
    </lineage>
</organism>
<dbReference type="RefSeq" id="WP_203380474.1">
    <property type="nucleotide sequence ID" value="NZ_JAENHP010000015.1"/>
</dbReference>
<feature type="compositionally biased region" description="Basic and acidic residues" evidence="1">
    <location>
        <begin position="174"/>
        <end position="194"/>
    </location>
</feature>
<feature type="compositionally biased region" description="Basic and acidic residues" evidence="1">
    <location>
        <begin position="156"/>
        <end position="167"/>
    </location>
</feature>
<feature type="compositionally biased region" description="Low complexity" evidence="1">
    <location>
        <begin position="136"/>
        <end position="155"/>
    </location>
</feature>
<keyword evidence="2" id="KW-1133">Transmembrane helix</keyword>
<feature type="transmembrane region" description="Helical" evidence="2">
    <location>
        <begin position="12"/>
        <end position="33"/>
    </location>
</feature>
<evidence type="ECO:0000256" key="1">
    <source>
        <dbReference type="SAM" id="MobiDB-lite"/>
    </source>
</evidence>
<dbReference type="Pfam" id="PF10935">
    <property type="entry name" value="DUF2637"/>
    <property type="match status" value="1"/>
</dbReference>
<evidence type="ECO:0000256" key="2">
    <source>
        <dbReference type="SAM" id="Phobius"/>
    </source>
</evidence>
<accession>A0ABS2AKZ3</accession>
<proteinExistence type="predicted"/>
<evidence type="ECO:0000313" key="3">
    <source>
        <dbReference type="EMBL" id="MBM2620485.1"/>
    </source>
</evidence>
<protein>
    <submittedName>
        <fullName evidence="3">DUF2637 domain-containing protein</fullName>
    </submittedName>
</protein>
<evidence type="ECO:0000313" key="4">
    <source>
        <dbReference type="Proteomes" id="UP000632138"/>
    </source>
</evidence>
<reference evidence="3 4" key="1">
    <citation type="submission" date="2021-01" db="EMBL/GenBank/DDBJ databases">
        <title>Actinoplanes sp. nov. LDG1-06 isolated from lichen.</title>
        <authorList>
            <person name="Saeng-In P."/>
            <person name="Phongsopitanun W."/>
            <person name="Kanchanasin P."/>
            <person name="Yuki M."/>
            <person name="Kudo T."/>
            <person name="Ohkuma M."/>
            <person name="Tanasupawat S."/>
        </authorList>
    </citation>
    <scope>NUCLEOTIDE SEQUENCE [LARGE SCALE GENOMIC DNA]</scope>
    <source>
        <strain evidence="3 4">LDG1-06</strain>
    </source>
</reference>
<keyword evidence="2" id="KW-0472">Membrane</keyword>
<feature type="transmembrane region" description="Helical" evidence="2">
    <location>
        <begin position="45"/>
        <end position="66"/>
    </location>
</feature>
<name>A0ABS2AKZ3_9ACTN</name>
<feature type="transmembrane region" description="Helical" evidence="2">
    <location>
        <begin position="107"/>
        <end position="129"/>
    </location>
</feature>